<proteinExistence type="inferred from homology"/>
<dbReference type="Proteomes" id="UP001219933">
    <property type="component" value="Chromosome 3"/>
</dbReference>
<evidence type="ECO:0000256" key="2">
    <source>
        <dbReference type="ARBA" id="ARBA00022694"/>
    </source>
</evidence>
<keyword evidence="5" id="KW-0378">Hydrolase</keyword>
<feature type="region of interest" description="Disordered" evidence="3">
    <location>
        <begin position="1"/>
        <end position="52"/>
    </location>
</feature>
<organism evidence="5 6">
    <name type="scientific">Malassezia cuniculi</name>
    <dbReference type="NCBI Taxonomy" id="948313"/>
    <lineage>
        <taxon>Eukaryota</taxon>
        <taxon>Fungi</taxon>
        <taxon>Dikarya</taxon>
        <taxon>Basidiomycota</taxon>
        <taxon>Ustilaginomycotina</taxon>
        <taxon>Malasseziomycetes</taxon>
        <taxon>Malasseziales</taxon>
        <taxon>Malasseziaceae</taxon>
        <taxon>Malassezia</taxon>
    </lineage>
</organism>
<evidence type="ECO:0000313" key="5">
    <source>
        <dbReference type="EMBL" id="WFD35828.1"/>
    </source>
</evidence>
<dbReference type="GO" id="GO:0000214">
    <property type="term" value="C:tRNA-intron endonuclease complex"/>
    <property type="evidence" value="ECO:0007669"/>
    <property type="project" value="TreeGrafter"/>
</dbReference>
<dbReference type="InterPro" id="IPR024337">
    <property type="entry name" value="tRNA_splic_suSen54"/>
</dbReference>
<evidence type="ECO:0000256" key="3">
    <source>
        <dbReference type="SAM" id="MobiDB-lite"/>
    </source>
</evidence>
<dbReference type="AlphaFoldDB" id="A0AAF0F067"/>
<feature type="compositionally biased region" description="Basic and acidic residues" evidence="3">
    <location>
        <begin position="348"/>
        <end position="359"/>
    </location>
</feature>
<sequence length="436" mass="49339">MDKNLGNRPDNGPESDDEDEMPDYRVLSAMTKRHTAGSEATPSIPKRGEKDFEPTGFGGQAKLLDQSRAALFGAISLERAHSNRTLSTATWDPVFNRAFLHTQRGQSFAHVGTSERRVIDGEKQPATIELLPEETVHLIERGALDCRWTLMPGKVPSVEDHAKSVPLSVAQAYSLVLGKDGSTFERYQIYAYLKRLGYIVQRATVTEAARAAAAQAKPRVRISKRILRLLRLLLAYLARPLVWLIRVLNGYWRRCFMAPRGLLGISPYDSHVLEPFYYAWRPATHFKRTAPPPPEFRICVIDTKQQSLFNLREFGSLFATVPLEDDLGEELADVRSRNRQAYGKPPRRRNDEKTKPDAEKHHGLIREWIHRVLAILERLVTLIRTSCSHRPRRSPGNIFPLLKAGRHSVVVAIVEQGTASLLRFGEAEFERLRIAG</sequence>
<dbReference type="GO" id="GO:0000379">
    <property type="term" value="P:tRNA-type intron splice site recognition and cleavage"/>
    <property type="evidence" value="ECO:0007669"/>
    <property type="project" value="TreeGrafter"/>
</dbReference>
<feature type="region of interest" description="Disordered" evidence="3">
    <location>
        <begin position="338"/>
        <end position="359"/>
    </location>
</feature>
<evidence type="ECO:0000256" key="1">
    <source>
        <dbReference type="ARBA" id="ARBA00005736"/>
    </source>
</evidence>
<evidence type="ECO:0000313" key="6">
    <source>
        <dbReference type="Proteomes" id="UP001219933"/>
    </source>
</evidence>
<dbReference type="Pfam" id="PF12928">
    <property type="entry name" value="tRNA_int_end_N2"/>
    <property type="match status" value="1"/>
</dbReference>
<name>A0AAF0F067_9BASI</name>
<gene>
    <name evidence="5" type="primary">SEN54</name>
    <name evidence="5" type="ORF">MCUN1_002696</name>
</gene>
<accession>A0AAF0F067</accession>
<dbReference type="PANTHER" id="PTHR21027:SF1">
    <property type="entry name" value="TRNA-SPLICING ENDONUCLEASE SUBUNIT SEN54"/>
    <property type="match status" value="1"/>
</dbReference>
<dbReference type="GO" id="GO:0004519">
    <property type="term" value="F:endonuclease activity"/>
    <property type="evidence" value="ECO:0007669"/>
    <property type="project" value="UniProtKB-KW"/>
</dbReference>
<protein>
    <submittedName>
        <fullName evidence="5">tRNA-splicing endonuclease subunit sen54</fullName>
    </submittedName>
</protein>
<feature type="domain" description="tRNA-splicing endonuclease subunit Sen54 N-terminal" evidence="4">
    <location>
        <begin position="72"/>
        <end position="148"/>
    </location>
</feature>
<comment type="similarity">
    <text evidence="1">Belongs to the SEN54 family.</text>
</comment>
<dbReference type="EMBL" id="CP119879">
    <property type="protein sequence ID" value="WFD35828.1"/>
    <property type="molecule type" value="Genomic_DNA"/>
</dbReference>
<dbReference type="InterPro" id="IPR024336">
    <property type="entry name" value="tRNA_splic_suSen54_N"/>
</dbReference>
<keyword evidence="5" id="KW-0540">Nuclease</keyword>
<keyword evidence="2" id="KW-0819">tRNA processing</keyword>
<keyword evidence="5" id="KW-0255">Endonuclease</keyword>
<reference evidence="5" key="1">
    <citation type="submission" date="2023-03" db="EMBL/GenBank/DDBJ databases">
        <title>Mating type loci evolution in Malassezia.</title>
        <authorList>
            <person name="Coelho M.A."/>
        </authorList>
    </citation>
    <scope>NUCLEOTIDE SEQUENCE</scope>
    <source>
        <strain evidence="5">CBS 11721</strain>
    </source>
</reference>
<keyword evidence="6" id="KW-1185">Reference proteome</keyword>
<evidence type="ECO:0000259" key="4">
    <source>
        <dbReference type="Pfam" id="PF12928"/>
    </source>
</evidence>
<dbReference type="PANTHER" id="PTHR21027">
    <property type="entry name" value="TRNA-SPLICING ENDONUCLEASE SUBUNIT SEN54"/>
    <property type="match status" value="1"/>
</dbReference>